<dbReference type="PATRIC" id="fig|1173022.3.peg.942"/>
<evidence type="ECO:0008006" key="10">
    <source>
        <dbReference type="Google" id="ProtNLM"/>
    </source>
</evidence>
<evidence type="ECO:0000256" key="1">
    <source>
        <dbReference type="ARBA" id="ARBA00004141"/>
    </source>
</evidence>
<dbReference type="Pfam" id="PF05154">
    <property type="entry name" value="TM2"/>
    <property type="match status" value="1"/>
</dbReference>
<evidence type="ECO:0000313" key="8">
    <source>
        <dbReference type="EMBL" id="AFZ11786.1"/>
    </source>
</evidence>
<protein>
    <recommendedName>
        <fullName evidence="10">SHOCT domain-containing protein</fullName>
    </recommendedName>
</protein>
<gene>
    <name evidence="8" type="ORF">Cri9333_0869</name>
</gene>
<dbReference type="InterPro" id="IPR018649">
    <property type="entry name" value="SHOCT"/>
</dbReference>
<keyword evidence="4 5" id="KW-0472">Membrane</keyword>
<dbReference type="InterPro" id="IPR007829">
    <property type="entry name" value="TM2"/>
</dbReference>
<feature type="domain" description="SHOCT" evidence="7">
    <location>
        <begin position="105"/>
        <end position="130"/>
    </location>
</feature>
<keyword evidence="2 5" id="KW-0812">Transmembrane</keyword>
<evidence type="ECO:0000256" key="5">
    <source>
        <dbReference type="SAM" id="Phobius"/>
    </source>
</evidence>
<feature type="transmembrane region" description="Helical" evidence="5">
    <location>
        <begin position="44"/>
        <end position="67"/>
    </location>
</feature>
<accession>K9VUZ9</accession>
<comment type="subcellular location">
    <subcellularLocation>
        <location evidence="1">Membrane</location>
        <topology evidence="1">Multi-pass membrane protein</topology>
    </subcellularLocation>
</comment>
<evidence type="ECO:0000313" key="9">
    <source>
        <dbReference type="Proteomes" id="UP000010472"/>
    </source>
</evidence>
<dbReference type="GO" id="GO:0016020">
    <property type="term" value="C:membrane"/>
    <property type="evidence" value="ECO:0007669"/>
    <property type="project" value="UniProtKB-SubCell"/>
</dbReference>
<evidence type="ECO:0000259" key="7">
    <source>
        <dbReference type="Pfam" id="PF09851"/>
    </source>
</evidence>
<dbReference type="OrthoDB" id="9816361at2"/>
<dbReference type="Pfam" id="PF09851">
    <property type="entry name" value="SHOCT"/>
    <property type="match status" value="1"/>
</dbReference>
<dbReference type="EMBL" id="CP003620">
    <property type="protein sequence ID" value="AFZ11786.1"/>
    <property type="molecule type" value="Genomic_DNA"/>
</dbReference>
<sequence length="136" mass="15307">MLNKPKNRTIATLLAFSGLVIPIGGVHLVGLHKFYLGQRGWGLVYLLLSWTPIPYVASAIEGVWYLAQNTDKFDDNFNIGIMPVESSPSNLSKGTDPTQVSAIADALRQLDQLRQDGLISEYEFEQKRRQWLDRMA</sequence>
<evidence type="ECO:0000256" key="3">
    <source>
        <dbReference type="ARBA" id="ARBA00022989"/>
    </source>
</evidence>
<name>K9VUZ9_9CYAN</name>
<evidence type="ECO:0000259" key="6">
    <source>
        <dbReference type="Pfam" id="PF05154"/>
    </source>
</evidence>
<reference evidence="8 9" key="1">
    <citation type="submission" date="2012-06" db="EMBL/GenBank/DDBJ databases">
        <title>Finished chromosome of genome of Crinalium epipsammum PCC 9333.</title>
        <authorList>
            <consortium name="US DOE Joint Genome Institute"/>
            <person name="Gugger M."/>
            <person name="Coursin T."/>
            <person name="Rippka R."/>
            <person name="Tandeau De Marsac N."/>
            <person name="Huntemann M."/>
            <person name="Wei C.-L."/>
            <person name="Han J."/>
            <person name="Detter J.C."/>
            <person name="Han C."/>
            <person name="Tapia R."/>
            <person name="Davenport K."/>
            <person name="Daligault H."/>
            <person name="Erkkila T."/>
            <person name="Gu W."/>
            <person name="Munk A.C.C."/>
            <person name="Teshima H."/>
            <person name="Xu Y."/>
            <person name="Chain P."/>
            <person name="Chen A."/>
            <person name="Krypides N."/>
            <person name="Mavromatis K."/>
            <person name="Markowitz V."/>
            <person name="Szeto E."/>
            <person name="Ivanova N."/>
            <person name="Mikhailova N."/>
            <person name="Ovchinnikova G."/>
            <person name="Pagani I."/>
            <person name="Pati A."/>
            <person name="Goodwin L."/>
            <person name="Peters L."/>
            <person name="Pitluck S."/>
            <person name="Woyke T."/>
            <person name="Kerfeld C."/>
        </authorList>
    </citation>
    <scope>NUCLEOTIDE SEQUENCE [LARGE SCALE GENOMIC DNA]</scope>
    <source>
        <strain evidence="8 9">PCC 9333</strain>
    </source>
</reference>
<dbReference type="eggNOG" id="COG2314">
    <property type="taxonomic scope" value="Bacteria"/>
</dbReference>
<proteinExistence type="predicted"/>
<keyword evidence="3 5" id="KW-1133">Transmembrane helix</keyword>
<feature type="domain" description="TM2" evidence="6">
    <location>
        <begin position="5"/>
        <end position="62"/>
    </location>
</feature>
<dbReference type="STRING" id="1173022.Cri9333_0869"/>
<dbReference type="AlphaFoldDB" id="K9VUZ9"/>
<dbReference type="RefSeq" id="WP_015201908.1">
    <property type="nucleotide sequence ID" value="NC_019753.1"/>
</dbReference>
<evidence type="ECO:0000256" key="2">
    <source>
        <dbReference type="ARBA" id="ARBA00022692"/>
    </source>
</evidence>
<dbReference type="KEGG" id="cep:Cri9333_0869"/>
<keyword evidence="9" id="KW-1185">Reference proteome</keyword>
<dbReference type="HOGENOM" id="CLU_158532_0_0_3"/>
<organism evidence="8 9">
    <name type="scientific">Crinalium epipsammum PCC 9333</name>
    <dbReference type="NCBI Taxonomy" id="1173022"/>
    <lineage>
        <taxon>Bacteria</taxon>
        <taxon>Bacillati</taxon>
        <taxon>Cyanobacteriota</taxon>
        <taxon>Cyanophyceae</taxon>
        <taxon>Gomontiellales</taxon>
        <taxon>Gomontiellaceae</taxon>
        <taxon>Crinalium</taxon>
    </lineage>
</organism>
<evidence type="ECO:0000256" key="4">
    <source>
        <dbReference type="ARBA" id="ARBA00023136"/>
    </source>
</evidence>
<dbReference type="Proteomes" id="UP000010472">
    <property type="component" value="Chromosome"/>
</dbReference>